<name>A0ABT7Y7I3_9VIBR</name>
<reference evidence="1" key="1">
    <citation type="submission" date="2024-05" db="EMBL/GenBank/DDBJ databases">
        <title>Genome Sequences of Four Agar- Degrading Marine Bacteria.</title>
        <authorList>
            <person name="Phillips E.K."/>
            <person name="Shaffer J.C."/>
            <person name="Henson M.W."/>
            <person name="Temperton B."/>
            <person name="Thrash C.J."/>
            <person name="Martin M.O."/>
        </authorList>
    </citation>
    <scope>NUCLEOTIDE SEQUENCE</scope>
    <source>
        <strain evidence="1">EKP203</strain>
    </source>
</reference>
<evidence type="ECO:0000313" key="2">
    <source>
        <dbReference type="Proteomes" id="UP001169719"/>
    </source>
</evidence>
<keyword evidence="2" id="KW-1185">Reference proteome</keyword>
<sequence>MTEVEQKEAFERGASAAKTALDGATRPLMIQDECGLNETQNAESMGWNSICASDENQALWKKEHERIAQNRKYFEDGCLCLQEGLIEKKGSDISNISAVIYYESACKCSRNYKQQ</sequence>
<evidence type="ECO:0000313" key="1">
    <source>
        <dbReference type="EMBL" id="MDN2484019.1"/>
    </source>
</evidence>
<accession>A0ABT7Y7I3</accession>
<dbReference type="Proteomes" id="UP001169719">
    <property type="component" value="Unassembled WGS sequence"/>
</dbReference>
<dbReference type="EMBL" id="JAUEOZ010000003">
    <property type="protein sequence ID" value="MDN2484019.1"/>
    <property type="molecule type" value="Genomic_DNA"/>
</dbReference>
<proteinExistence type="predicted"/>
<organism evidence="1 2">
    <name type="scientific">Vibrio agarivorans</name>
    <dbReference type="NCBI Taxonomy" id="153622"/>
    <lineage>
        <taxon>Bacteria</taxon>
        <taxon>Pseudomonadati</taxon>
        <taxon>Pseudomonadota</taxon>
        <taxon>Gammaproteobacteria</taxon>
        <taxon>Vibrionales</taxon>
        <taxon>Vibrionaceae</taxon>
        <taxon>Vibrio</taxon>
    </lineage>
</organism>
<dbReference type="RefSeq" id="WP_289964221.1">
    <property type="nucleotide sequence ID" value="NZ_JAUEOZ010000003.1"/>
</dbReference>
<comment type="caution">
    <text evidence="1">The sequence shown here is derived from an EMBL/GenBank/DDBJ whole genome shotgun (WGS) entry which is preliminary data.</text>
</comment>
<protein>
    <submittedName>
        <fullName evidence="1">Uncharacterized protein</fullName>
    </submittedName>
</protein>
<gene>
    <name evidence="1" type="ORF">QWJ08_21925</name>
</gene>